<feature type="domain" description="TF-B3" evidence="7">
    <location>
        <begin position="212"/>
        <end position="310"/>
    </location>
</feature>
<dbReference type="PROSITE" id="PS50863">
    <property type="entry name" value="B3"/>
    <property type="match status" value="2"/>
</dbReference>
<dbReference type="PANTHER" id="PTHR31391">
    <property type="entry name" value="B3 DOMAIN-CONTAINING PROTEIN OS11G0197600-RELATED"/>
    <property type="match status" value="1"/>
</dbReference>
<feature type="domain" description="TF-B3" evidence="7">
    <location>
        <begin position="14"/>
        <end position="107"/>
    </location>
</feature>
<evidence type="ECO:0000256" key="2">
    <source>
        <dbReference type="ARBA" id="ARBA00023015"/>
    </source>
</evidence>
<dbReference type="InterPro" id="IPR003340">
    <property type="entry name" value="B3_DNA-bd"/>
</dbReference>
<dbReference type="AlphaFoldDB" id="A0A9Q0K530"/>
<dbReference type="InterPro" id="IPR015300">
    <property type="entry name" value="DNA-bd_pseudobarrel_sf"/>
</dbReference>
<keyword evidence="5" id="KW-0539">Nucleus</keyword>
<dbReference type="SUPFAM" id="SSF101936">
    <property type="entry name" value="DNA-binding pseudobarrel domain"/>
    <property type="match status" value="2"/>
</dbReference>
<dbReference type="CDD" id="cd10017">
    <property type="entry name" value="B3_DNA"/>
    <property type="match status" value="2"/>
</dbReference>
<evidence type="ECO:0000256" key="5">
    <source>
        <dbReference type="ARBA" id="ARBA00023242"/>
    </source>
</evidence>
<dbReference type="OrthoDB" id="1666376at2759"/>
<dbReference type="Pfam" id="PF02362">
    <property type="entry name" value="B3"/>
    <property type="match status" value="2"/>
</dbReference>
<dbReference type="Gene3D" id="2.40.330.10">
    <property type="entry name" value="DNA-binding pseudobarrel domain"/>
    <property type="match status" value="2"/>
</dbReference>
<comment type="caution">
    <text evidence="8">The sequence shown here is derived from an EMBL/GenBank/DDBJ whole genome shotgun (WGS) entry which is preliminary data.</text>
</comment>
<sequence length="313" mass="36602">MVKRSKKRPPGEWHHFFKVMFPGRYTRRLQIPPDFVEHISKEAYKFATLEDSIGSHWCIKLRKTADGTYLADGWPDFVKDHSIYDFNFLVFGYDGNTCFNVLIFYENACERDYVFKTKTNEGSAFSNGAKKRDKSSETPDSVQKASKDDPGQCLPTFKPKELKKPKREDVELTSEPLSRTRFSLSRRRPATEEEKAKVRKEAESFTSKFPCFLKCLTTSNVYKRFVLMIPVNFVRANKRHLHTESKAEVTLWNTEGKAWRVDLYYTRERRNVLSAGWLAFLRANKLEEADICVFELVGKFEMQVHIFRAVKEV</sequence>
<evidence type="ECO:0000313" key="9">
    <source>
        <dbReference type="Proteomes" id="UP001141806"/>
    </source>
</evidence>
<evidence type="ECO:0000256" key="6">
    <source>
        <dbReference type="SAM" id="MobiDB-lite"/>
    </source>
</evidence>
<evidence type="ECO:0000256" key="4">
    <source>
        <dbReference type="ARBA" id="ARBA00023163"/>
    </source>
</evidence>
<name>A0A9Q0K530_9MAGN</name>
<dbReference type="GO" id="GO:0003677">
    <property type="term" value="F:DNA binding"/>
    <property type="evidence" value="ECO:0007669"/>
    <property type="project" value="UniProtKB-KW"/>
</dbReference>
<gene>
    <name evidence="8" type="ORF">NE237_023076</name>
</gene>
<dbReference type="EMBL" id="JAMYWD010000008">
    <property type="protein sequence ID" value="KAJ4963137.1"/>
    <property type="molecule type" value="Genomic_DNA"/>
</dbReference>
<dbReference type="PANTHER" id="PTHR31391:SF106">
    <property type="entry name" value="B3 DOMAIN-CONTAINING PROTEIN OS01G0723500"/>
    <property type="match status" value="1"/>
</dbReference>
<keyword evidence="2" id="KW-0805">Transcription regulation</keyword>
<organism evidence="8 9">
    <name type="scientific">Protea cynaroides</name>
    <dbReference type="NCBI Taxonomy" id="273540"/>
    <lineage>
        <taxon>Eukaryota</taxon>
        <taxon>Viridiplantae</taxon>
        <taxon>Streptophyta</taxon>
        <taxon>Embryophyta</taxon>
        <taxon>Tracheophyta</taxon>
        <taxon>Spermatophyta</taxon>
        <taxon>Magnoliopsida</taxon>
        <taxon>Proteales</taxon>
        <taxon>Proteaceae</taxon>
        <taxon>Protea</taxon>
    </lineage>
</organism>
<dbReference type="GO" id="GO:0005634">
    <property type="term" value="C:nucleus"/>
    <property type="evidence" value="ECO:0007669"/>
    <property type="project" value="UniProtKB-SubCell"/>
</dbReference>
<evidence type="ECO:0000259" key="7">
    <source>
        <dbReference type="PROSITE" id="PS50863"/>
    </source>
</evidence>
<dbReference type="SMART" id="SM01019">
    <property type="entry name" value="B3"/>
    <property type="match status" value="2"/>
</dbReference>
<accession>A0A9Q0K530</accession>
<comment type="subcellular location">
    <subcellularLocation>
        <location evidence="1">Nucleus</location>
    </subcellularLocation>
</comment>
<dbReference type="InterPro" id="IPR044837">
    <property type="entry name" value="REM16-like"/>
</dbReference>
<keyword evidence="3" id="KW-0238">DNA-binding</keyword>
<keyword evidence="4" id="KW-0804">Transcription</keyword>
<proteinExistence type="predicted"/>
<keyword evidence="9" id="KW-1185">Reference proteome</keyword>
<evidence type="ECO:0000256" key="1">
    <source>
        <dbReference type="ARBA" id="ARBA00004123"/>
    </source>
</evidence>
<feature type="region of interest" description="Disordered" evidence="6">
    <location>
        <begin position="124"/>
        <end position="158"/>
    </location>
</feature>
<dbReference type="Proteomes" id="UP001141806">
    <property type="component" value="Unassembled WGS sequence"/>
</dbReference>
<evidence type="ECO:0000256" key="3">
    <source>
        <dbReference type="ARBA" id="ARBA00023125"/>
    </source>
</evidence>
<evidence type="ECO:0000313" key="8">
    <source>
        <dbReference type="EMBL" id="KAJ4963137.1"/>
    </source>
</evidence>
<protein>
    <recommendedName>
        <fullName evidence="7">TF-B3 domain-containing protein</fullName>
    </recommendedName>
</protein>
<reference evidence="8" key="1">
    <citation type="journal article" date="2023" name="Plant J.">
        <title>The genome of the king protea, Protea cynaroides.</title>
        <authorList>
            <person name="Chang J."/>
            <person name="Duong T.A."/>
            <person name="Schoeman C."/>
            <person name="Ma X."/>
            <person name="Roodt D."/>
            <person name="Barker N."/>
            <person name="Li Z."/>
            <person name="Van de Peer Y."/>
            <person name="Mizrachi E."/>
        </authorList>
    </citation>
    <scope>NUCLEOTIDE SEQUENCE</scope>
    <source>
        <tissue evidence="8">Young leaves</tissue>
    </source>
</reference>